<gene>
    <name evidence="4" type="ORF">EV210_10466</name>
</gene>
<dbReference type="RefSeq" id="WP_132078271.1">
    <property type="nucleotide sequence ID" value="NZ_DAMAKO010000007.1"/>
</dbReference>
<comment type="caution">
    <text evidence="4">The sequence shown here is derived from an EMBL/GenBank/DDBJ whole genome shotgun (WGS) entry which is preliminary data.</text>
</comment>
<evidence type="ECO:0000256" key="2">
    <source>
        <dbReference type="PROSITE-ProRule" id="PRU00284"/>
    </source>
</evidence>
<dbReference type="PANTHER" id="PTHR32089">
    <property type="entry name" value="METHYL-ACCEPTING CHEMOTAXIS PROTEIN MCPB"/>
    <property type="match status" value="1"/>
</dbReference>
<dbReference type="PANTHER" id="PTHR32089:SF112">
    <property type="entry name" value="LYSOZYME-LIKE PROTEIN-RELATED"/>
    <property type="match status" value="1"/>
</dbReference>
<accession>A0A4R1Q2R3</accession>
<proteinExistence type="predicted"/>
<evidence type="ECO:0000259" key="3">
    <source>
        <dbReference type="PROSITE" id="PS50111"/>
    </source>
</evidence>
<evidence type="ECO:0000313" key="5">
    <source>
        <dbReference type="Proteomes" id="UP000295063"/>
    </source>
</evidence>
<keyword evidence="1 2" id="KW-0807">Transducer</keyword>
<reference evidence="4 5" key="1">
    <citation type="submission" date="2019-03" db="EMBL/GenBank/DDBJ databases">
        <title>Genomic Encyclopedia of Type Strains, Phase IV (KMG-IV): sequencing the most valuable type-strain genomes for metagenomic binning, comparative biology and taxonomic classification.</title>
        <authorList>
            <person name="Goeker M."/>
        </authorList>
    </citation>
    <scope>NUCLEOTIDE SEQUENCE [LARGE SCALE GENOMIC DNA]</scope>
    <source>
        <strain evidence="4 5">DSM 15969</strain>
    </source>
</reference>
<dbReference type="InterPro" id="IPR029151">
    <property type="entry name" value="Sensor-like_sf"/>
</dbReference>
<dbReference type="GO" id="GO:0016020">
    <property type="term" value="C:membrane"/>
    <property type="evidence" value="ECO:0007669"/>
    <property type="project" value="InterPro"/>
</dbReference>
<dbReference type="Pfam" id="PF00015">
    <property type="entry name" value="MCPsignal"/>
    <property type="match status" value="1"/>
</dbReference>
<dbReference type="AlphaFoldDB" id="A0A4R1Q2R3"/>
<dbReference type="Gene3D" id="1.10.287.950">
    <property type="entry name" value="Methyl-accepting chemotaxis protein"/>
    <property type="match status" value="1"/>
</dbReference>
<dbReference type="OrthoDB" id="9807021at2"/>
<dbReference type="GO" id="GO:0007165">
    <property type="term" value="P:signal transduction"/>
    <property type="evidence" value="ECO:0007669"/>
    <property type="project" value="UniProtKB-KW"/>
</dbReference>
<dbReference type="SMART" id="SM00283">
    <property type="entry name" value="MA"/>
    <property type="match status" value="1"/>
</dbReference>
<feature type="domain" description="Methyl-accepting transducer" evidence="3">
    <location>
        <begin position="105"/>
        <end position="280"/>
    </location>
</feature>
<sequence>MMNDTIDPALQRLIDCAPLLPNLLLDDAGICITDREKIIYYLPGKTLNLHHTIGEAVKKGLPIDRCMQEKKRFFSKVDKERFGQAFMALACPVAGENGQVVGAISVSQSIERYEALSHMALNLNTAVHNLTNTTQEISAQTEELASIVASVAHTSKESQARANETDQVLDMIRNISVQTNLLGLNAAIEAARVGEQGRGFGVVAEEIRKLASYSAESISKIDSIIKTIRRDNDQTCTQITNVNTIIGQIVGATQEIASTTQSTNTMAAELTDMAKKITEH</sequence>
<evidence type="ECO:0000256" key="1">
    <source>
        <dbReference type="ARBA" id="ARBA00023224"/>
    </source>
</evidence>
<dbReference type="PROSITE" id="PS50111">
    <property type="entry name" value="CHEMOTAXIS_TRANSDUC_2"/>
    <property type="match status" value="1"/>
</dbReference>
<organism evidence="4 5">
    <name type="scientific">Anaerospora hongkongensis</name>
    <dbReference type="NCBI Taxonomy" id="244830"/>
    <lineage>
        <taxon>Bacteria</taxon>
        <taxon>Bacillati</taxon>
        <taxon>Bacillota</taxon>
        <taxon>Negativicutes</taxon>
        <taxon>Selenomonadales</taxon>
        <taxon>Sporomusaceae</taxon>
        <taxon>Anaerospora</taxon>
    </lineage>
</organism>
<keyword evidence="5" id="KW-1185">Reference proteome</keyword>
<name>A0A4R1Q2R3_9FIRM</name>
<evidence type="ECO:0000313" key="4">
    <source>
        <dbReference type="EMBL" id="TCL38100.1"/>
    </source>
</evidence>
<dbReference type="Proteomes" id="UP000295063">
    <property type="component" value="Unassembled WGS sequence"/>
</dbReference>
<dbReference type="EMBL" id="SLUI01000004">
    <property type="protein sequence ID" value="TCL38100.1"/>
    <property type="molecule type" value="Genomic_DNA"/>
</dbReference>
<dbReference type="InterPro" id="IPR004089">
    <property type="entry name" value="MCPsignal_dom"/>
</dbReference>
<dbReference type="SUPFAM" id="SSF58104">
    <property type="entry name" value="Methyl-accepting chemotaxis protein (MCP) signaling domain"/>
    <property type="match status" value="1"/>
</dbReference>
<dbReference type="SUPFAM" id="SSF103190">
    <property type="entry name" value="Sensory domain-like"/>
    <property type="match status" value="1"/>
</dbReference>
<protein>
    <submittedName>
        <fullName evidence="4">Methyl-accepting chemotaxis protein (MCP) signaling protein</fullName>
    </submittedName>
</protein>